<accession>A0ABU7G7Y0</accession>
<comment type="pathway">
    <text evidence="2">Cofactor biosynthesis; adenosylcobalamin biosynthesis.</text>
</comment>
<keyword evidence="4" id="KW-1003">Cell membrane</keyword>
<evidence type="ECO:0000256" key="7">
    <source>
        <dbReference type="ARBA" id="ARBA00022989"/>
    </source>
</evidence>
<evidence type="ECO:0000256" key="6">
    <source>
        <dbReference type="ARBA" id="ARBA00022692"/>
    </source>
</evidence>
<feature type="transmembrane region" description="Helical" evidence="9">
    <location>
        <begin position="59"/>
        <end position="79"/>
    </location>
</feature>
<keyword evidence="6 9" id="KW-0812">Transmembrane</keyword>
<evidence type="ECO:0000313" key="11">
    <source>
        <dbReference type="Proteomes" id="UP001310248"/>
    </source>
</evidence>
<gene>
    <name evidence="10" type="ORF">SNR37_000619</name>
</gene>
<evidence type="ECO:0000256" key="4">
    <source>
        <dbReference type="ARBA" id="ARBA00022475"/>
    </source>
</evidence>
<feature type="transmembrane region" description="Helical" evidence="9">
    <location>
        <begin position="154"/>
        <end position="176"/>
    </location>
</feature>
<reference evidence="10 11" key="2">
    <citation type="submission" date="2023-12" db="EMBL/GenBank/DDBJ databases">
        <authorList>
            <consortium name="Cladostephus spongiosus"/>
            <person name="Lorente B."/>
            <person name="Cabral C."/>
            <person name="Frias J."/>
            <person name="Faria J."/>
            <person name="Toubarro D."/>
        </authorList>
    </citation>
    <scope>NUCLEOTIDE SEQUENCE [LARGE SCALE GENOMIC DNA]</scope>
    <source>
        <strain evidence="10 11">ZMCS4</strain>
    </source>
</reference>
<comment type="similarity">
    <text evidence="3">Belongs to the CobD/CbiB family.</text>
</comment>
<evidence type="ECO:0000313" key="10">
    <source>
        <dbReference type="EMBL" id="MEE1675294.1"/>
    </source>
</evidence>
<evidence type="ECO:0000256" key="5">
    <source>
        <dbReference type="ARBA" id="ARBA00022573"/>
    </source>
</evidence>
<sequence length="315" mass="35614">MDESSWLWLSLSLPLLGIALERLIPGRGFGQVMLLVRWFAEQLANKVNRSGNGPRQQRLAGGMALLAILLPLSLGLALFNHLTPISVVVDSLLLLCLLQWQAPMHSYHRITRLLNKQQHKPARTILRPWVLRDCDSLTAVGVAKASAEMLLLRLAANWFGVIFWFMLGGIVPALIYRTITELHFAWNPKLVQYRQFGHTASRFYQLFSYLPFQLLALIICCYGKLSRNQAALSEGFRWPYIGSGKLISVSASSLQSELGGPRHYQQQKVEQARFGPNQQYPEAAELDRLALKLNMSALLYLVILCPVYLARVIYL</sequence>
<dbReference type="Proteomes" id="UP001310248">
    <property type="component" value="Unassembled WGS sequence"/>
</dbReference>
<evidence type="ECO:0000256" key="1">
    <source>
        <dbReference type="ARBA" id="ARBA00004651"/>
    </source>
</evidence>
<reference evidence="11" key="1">
    <citation type="submission" date="2023-07" db="EMBL/GenBank/DDBJ databases">
        <title>Draft genome sequence of Agarivorans aestuarii strain ZMCS4, a CAZymes producing bacteria isolated from the marine brown algae Clodostephus spongiosus.</title>
        <authorList>
            <person name="Lorente B."/>
            <person name="Cabral C."/>
            <person name="Frias J."/>
            <person name="Faria J."/>
            <person name="Toubarro D."/>
        </authorList>
    </citation>
    <scope>NUCLEOTIDE SEQUENCE [LARGE SCALE GENOMIC DNA]</scope>
    <source>
        <strain evidence="11">ZMCS4</strain>
    </source>
</reference>
<evidence type="ECO:0000256" key="9">
    <source>
        <dbReference type="SAM" id="Phobius"/>
    </source>
</evidence>
<dbReference type="EMBL" id="JAYDYW010000012">
    <property type="protein sequence ID" value="MEE1675294.1"/>
    <property type="molecule type" value="Genomic_DNA"/>
</dbReference>
<dbReference type="InterPro" id="IPR004485">
    <property type="entry name" value="Cobalamin_biosynth_CobD/CbiB"/>
</dbReference>
<organism evidence="10 11">
    <name type="scientific">Agarivorans aestuarii</name>
    <dbReference type="NCBI Taxonomy" id="1563703"/>
    <lineage>
        <taxon>Bacteria</taxon>
        <taxon>Pseudomonadati</taxon>
        <taxon>Pseudomonadota</taxon>
        <taxon>Gammaproteobacteria</taxon>
        <taxon>Alteromonadales</taxon>
        <taxon>Alteromonadaceae</taxon>
        <taxon>Agarivorans</taxon>
    </lineage>
</organism>
<name>A0ABU7G7Y0_9ALTE</name>
<keyword evidence="8 9" id="KW-0472">Membrane</keyword>
<keyword evidence="11" id="KW-1185">Reference proteome</keyword>
<dbReference type="PANTHER" id="PTHR34308">
    <property type="entry name" value="COBALAMIN BIOSYNTHESIS PROTEIN CBIB"/>
    <property type="match status" value="1"/>
</dbReference>
<keyword evidence="7 9" id="KW-1133">Transmembrane helix</keyword>
<dbReference type="PANTHER" id="PTHR34308:SF1">
    <property type="entry name" value="COBALAMIN BIOSYNTHESIS PROTEIN CBIB"/>
    <property type="match status" value="1"/>
</dbReference>
<evidence type="ECO:0000256" key="2">
    <source>
        <dbReference type="ARBA" id="ARBA00004953"/>
    </source>
</evidence>
<evidence type="ECO:0000256" key="8">
    <source>
        <dbReference type="ARBA" id="ARBA00023136"/>
    </source>
</evidence>
<keyword evidence="5" id="KW-0169">Cobalamin biosynthesis</keyword>
<feature type="transmembrane region" description="Helical" evidence="9">
    <location>
        <begin position="203"/>
        <end position="223"/>
    </location>
</feature>
<protein>
    <submittedName>
        <fullName evidence="10">Cobalamin biosynthesis protein</fullName>
    </submittedName>
</protein>
<comment type="subcellular location">
    <subcellularLocation>
        <location evidence="1">Cell membrane</location>
        <topology evidence="1">Multi-pass membrane protein</topology>
    </subcellularLocation>
</comment>
<proteinExistence type="inferred from homology"/>
<dbReference type="RefSeq" id="WP_329776231.1">
    <property type="nucleotide sequence ID" value="NZ_JAYDYW010000012.1"/>
</dbReference>
<feature type="transmembrane region" description="Helical" evidence="9">
    <location>
        <begin position="297"/>
        <end position="314"/>
    </location>
</feature>
<dbReference type="Pfam" id="PF03186">
    <property type="entry name" value="CobD_Cbib"/>
    <property type="match status" value="1"/>
</dbReference>
<evidence type="ECO:0000256" key="3">
    <source>
        <dbReference type="ARBA" id="ARBA00006263"/>
    </source>
</evidence>
<comment type="caution">
    <text evidence="10">The sequence shown here is derived from an EMBL/GenBank/DDBJ whole genome shotgun (WGS) entry which is preliminary data.</text>
</comment>